<feature type="compositionally biased region" description="Basic residues" evidence="1">
    <location>
        <begin position="196"/>
        <end position="205"/>
    </location>
</feature>
<dbReference type="Gene3D" id="3.30.2010.10">
    <property type="entry name" value="Metalloproteases ('zincins'), catalytic domain"/>
    <property type="match status" value="1"/>
</dbReference>
<accession>A0ABP0P1W8</accession>
<feature type="compositionally biased region" description="Basic and acidic residues" evidence="1">
    <location>
        <begin position="420"/>
        <end position="429"/>
    </location>
</feature>
<evidence type="ECO:0000313" key="2">
    <source>
        <dbReference type="EMBL" id="CAK9069472.1"/>
    </source>
</evidence>
<feature type="compositionally biased region" description="Basic and acidic residues" evidence="1">
    <location>
        <begin position="130"/>
        <end position="163"/>
    </location>
</feature>
<proteinExistence type="predicted"/>
<feature type="compositionally biased region" description="Low complexity" evidence="1">
    <location>
        <begin position="40"/>
        <end position="56"/>
    </location>
</feature>
<evidence type="ECO:0000256" key="1">
    <source>
        <dbReference type="SAM" id="MobiDB-lite"/>
    </source>
</evidence>
<keyword evidence="3" id="KW-1185">Reference proteome</keyword>
<evidence type="ECO:0008006" key="4">
    <source>
        <dbReference type="Google" id="ProtNLM"/>
    </source>
</evidence>
<feature type="region of interest" description="Disordered" evidence="1">
    <location>
        <begin position="20"/>
        <end position="64"/>
    </location>
</feature>
<sequence>MITFRTPCCCEVCDPDQQRRSLPTFGRSPSEPRALPTFGRSASASSLTRAASTRSLSPRRPREEVEVKPCDWSSLFTLAGELGTKQSQVLRKLRDEQEEKLLLQCSSQNTVASPSVKPRDGEEKEDKEEKEERGREKGKAEPRAPGLRREGSAPALKRSEAKKVARPKSAAVRRDRHCPDMPAPLTPTRSTQAPKAKAKAKTKAKIKPMLPKEVKEDAKLAVPNLELSHGIMWSSEGEEIPLQRRDEVAELLQELHNSVANPLCKHFRIRYDYLLEQHCQERKAGVARRAPKVLFNEERYLTTVRLRVRKHPAKGDPQKEMIGRGTMMAVLLHELAHLRYMNHGQEFMLFLREIFAEAHRRGLFNPDLVNELPSCRPWENLIYQTGGGIDDQSLMAVFVPDSSTCATPRSSTPIRGRPTAPEKLEKDKVGAMLNVPTHEPRASDASTTPSGLSGDRESVDTETTTKTTETTNDRFFMKREDRDQEGGLLEAERENGSPKAKRHRRSTFDANSKNSCDGGKPRCRCGKTECCVRRKPNEAWPFCWRVPSRAKPHC</sequence>
<dbReference type="Proteomes" id="UP001642484">
    <property type="component" value="Unassembled WGS sequence"/>
</dbReference>
<feature type="region of interest" description="Disordered" evidence="1">
    <location>
        <begin position="104"/>
        <end position="205"/>
    </location>
</feature>
<feature type="compositionally biased region" description="Basic and acidic residues" evidence="1">
    <location>
        <begin position="471"/>
        <end position="496"/>
    </location>
</feature>
<name>A0ABP0P1W8_9DINO</name>
<feature type="compositionally biased region" description="Low complexity" evidence="1">
    <location>
        <begin position="461"/>
        <end position="470"/>
    </location>
</feature>
<feature type="compositionally biased region" description="Polar residues" evidence="1">
    <location>
        <begin position="403"/>
        <end position="413"/>
    </location>
</feature>
<dbReference type="EMBL" id="CAXAMN010022441">
    <property type="protein sequence ID" value="CAK9069472.1"/>
    <property type="molecule type" value="Genomic_DNA"/>
</dbReference>
<evidence type="ECO:0000313" key="3">
    <source>
        <dbReference type="Proteomes" id="UP001642484"/>
    </source>
</evidence>
<organism evidence="2 3">
    <name type="scientific">Durusdinium trenchii</name>
    <dbReference type="NCBI Taxonomy" id="1381693"/>
    <lineage>
        <taxon>Eukaryota</taxon>
        <taxon>Sar</taxon>
        <taxon>Alveolata</taxon>
        <taxon>Dinophyceae</taxon>
        <taxon>Suessiales</taxon>
        <taxon>Symbiodiniaceae</taxon>
        <taxon>Durusdinium</taxon>
    </lineage>
</organism>
<feature type="region of interest" description="Disordered" evidence="1">
    <location>
        <begin position="403"/>
        <end position="518"/>
    </location>
</feature>
<protein>
    <recommendedName>
        <fullName evidence="4">WLM domain-containing protein</fullName>
    </recommendedName>
</protein>
<reference evidence="2 3" key="1">
    <citation type="submission" date="2024-02" db="EMBL/GenBank/DDBJ databases">
        <authorList>
            <person name="Chen Y."/>
            <person name="Shah S."/>
            <person name="Dougan E. K."/>
            <person name="Thang M."/>
            <person name="Chan C."/>
        </authorList>
    </citation>
    <scope>NUCLEOTIDE SEQUENCE [LARGE SCALE GENOMIC DNA]</scope>
</reference>
<feature type="compositionally biased region" description="Polar residues" evidence="1">
    <location>
        <begin position="104"/>
        <end position="113"/>
    </location>
</feature>
<comment type="caution">
    <text evidence="2">The sequence shown here is derived from an EMBL/GenBank/DDBJ whole genome shotgun (WGS) entry which is preliminary data.</text>
</comment>
<gene>
    <name evidence="2" type="ORF">CCMP2556_LOCUS34167</name>
</gene>